<dbReference type="GO" id="GO:0043164">
    <property type="term" value="P:Gram-negative-bacterium-type cell wall biogenesis"/>
    <property type="evidence" value="ECO:0007669"/>
    <property type="project" value="TreeGrafter"/>
</dbReference>
<feature type="transmembrane region" description="Helical" evidence="1">
    <location>
        <begin position="30"/>
        <end position="50"/>
    </location>
</feature>
<evidence type="ECO:0000313" key="3">
    <source>
        <dbReference type="EMBL" id="RXS74680.1"/>
    </source>
</evidence>
<sequence length="249" mass="27938">MGVITILLGMIFILYYIAGVRYAGYRVSGLWIWLVAGLLLAAWGGCRIGCKIAGIPFFVPGAVVVILRVCILAGLGMFFYLEYQIGTGMKAQGVENLDYIIVLGCQVKGTKPSRALKDRLDTAKEYLRANPETIAILSGGQGKLEEISEAECMCRYLVNAGISKERLLMEAKSTTTRQNLRFSRKYMDYQHDEVGIITNNFHVYRGVLLAKRYGYQRVCGIAAPCKSVLLYHYRVREAFALAREMLHKR</sequence>
<dbReference type="RefSeq" id="WP_129257287.1">
    <property type="nucleotide sequence ID" value="NZ_JBGKFY010000002.1"/>
</dbReference>
<keyword evidence="1" id="KW-1133">Transmembrane helix</keyword>
<evidence type="ECO:0000259" key="2">
    <source>
        <dbReference type="Pfam" id="PF02698"/>
    </source>
</evidence>
<dbReference type="Pfam" id="PF02698">
    <property type="entry name" value="DUF218"/>
    <property type="match status" value="1"/>
</dbReference>
<reference evidence="3 4" key="1">
    <citation type="submission" date="2019-01" db="EMBL/GenBank/DDBJ databases">
        <title>Blautia sp. nov. KGMB01111 isolated human feces.</title>
        <authorList>
            <person name="Park J.-E."/>
            <person name="Kim J.-S."/>
            <person name="Park S.-H."/>
        </authorList>
    </citation>
    <scope>NUCLEOTIDE SEQUENCE [LARGE SCALE GENOMIC DNA]</scope>
    <source>
        <strain evidence="3 4">KGMB01111</strain>
    </source>
</reference>
<dbReference type="Gene3D" id="3.40.50.620">
    <property type="entry name" value="HUPs"/>
    <property type="match status" value="1"/>
</dbReference>
<feature type="transmembrane region" description="Helical" evidence="1">
    <location>
        <begin position="7"/>
        <end position="24"/>
    </location>
</feature>
<dbReference type="AlphaFoldDB" id="A0A4Q1RGB2"/>
<comment type="caution">
    <text evidence="3">The sequence shown here is derived from an EMBL/GenBank/DDBJ whole genome shotgun (WGS) entry which is preliminary data.</text>
</comment>
<dbReference type="InterPro" id="IPR003848">
    <property type="entry name" value="DUF218"/>
</dbReference>
<dbReference type="PANTHER" id="PTHR30336">
    <property type="entry name" value="INNER MEMBRANE PROTEIN, PROBABLE PERMEASE"/>
    <property type="match status" value="1"/>
</dbReference>
<gene>
    <name evidence="3" type="ORF">ETP43_05285</name>
</gene>
<keyword evidence="1" id="KW-0472">Membrane</keyword>
<dbReference type="OrthoDB" id="9782395at2"/>
<dbReference type="InterPro" id="IPR051599">
    <property type="entry name" value="Cell_Envelope_Assoc"/>
</dbReference>
<proteinExistence type="predicted"/>
<keyword evidence="1" id="KW-0812">Transmembrane</keyword>
<feature type="domain" description="DUF218" evidence="2">
    <location>
        <begin position="98"/>
        <end position="246"/>
    </location>
</feature>
<dbReference type="InterPro" id="IPR014729">
    <property type="entry name" value="Rossmann-like_a/b/a_fold"/>
</dbReference>
<organism evidence="3 4">
    <name type="scientific">Blautia faecicola</name>
    <dbReference type="NCBI Taxonomy" id="2509240"/>
    <lineage>
        <taxon>Bacteria</taxon>
        <taxon>Bacillati</taxon>
        <taxon>Bacillota</taxon>
        <taxon>Clostridia</taxon>
        <taxon>Lachnospirales</taxon>
        <taxon>Lachnospiraceae</taxon>
        <taxon>Blautia</taxon>
    </lineage>
</organism>
<feature type="transmembrane region" description="Helical" evidence="1">
    <location>
        <begin position="57"/>
        <end position="81"/>
    </location>
</feature>
<keyword evidence="4" id="KW-1185">Reference proteome</keyword>
<dbReference type="PANTHER" id="PTHR30336:SF4">
    <property type="entry name" value="ENVELOPE BIOGENESIS FACTOR ELYC"/>
    <property type="match status" value="1"/>
</dbReference>
<dbReference type="EMBL" id="SDKC01000001">
    <property type="protein sequence ID" value="RXS74680.1"/>
    <property type="molecule type" value="Genomic_DNA"/>
</dbReference>
<evidence type="ECO:0000313" key="4">
    <source>
        <dbReference type="Proteomes" id="UP000290106"/>
    </source>
</evidence>
<dbReference type="Proteomes" id="UP000290106">
    <property type="component" value="Unassembled WGS sequence"/>
</dbReference>
<dbReference type="GO" id="GO:0005886">
    <property type="term" value="C:plasma membrane"/>
    <property type="evidence" value="ECO:0007669"/>
    <property type="project" value="TreeGrafter"/>
</dbReference>
<evidence type="ECO:0000256" key="1">
    <source>
        <dbReference type="SAM" id="Phobius"/>
    </source>
</evidence>
<dbReference type="GO" id="GO:0000270">
    <property type="term" value="P:peptidoglycan metabolic process"/>
    <property type="evidence" value="ECO:0007669"/>
    <property type="project" value="TreeGrafter"/>
</dbReference>
<protein>
    <submittedName>
        <fullName evidence="3">YdcF family protein</fullName>
    </submittedName>
</protein>
<dbReference type="CDD" id="cd06259">
    <property type="entry name" value="YdcF-like"/>
    <property type="match status" value="1"/>
</dbReference>
<name>A0A4Q1RGB2_9FIRM</name>
<accession>A0A4Q1RGB2</accession>